<dbReference type="NCBIfam" id="TIGR01617">
    <property type="entry name" value="arsC_related"/>
    <property type="match status" value="1"/>
</dbReference>
<dbReference type="InterPro" id="IPR036249">
    <property type="entry name" value="Thioredoxin-like_sf"/>
</dbReference>
<dbReference type="RefSeq" id="WP_126754138.1">
    <property type="nucleotide sequence ID" value="NZ_PIPY01000004.1"/>
</dbReference>
<dbReference type="InterPro" id="IPR006660">
    <property type="entry name" value="Arsenate_reductase-like"/>
</dbReference>
<reference evidence="4" key="1">
    <citation type="journal article" date="2018" name="Front. Microbiol.">
        <title>Genome-Based Analysis Reveals the Taxonomy and Diversity of the Family Idiomarinaceae.</title>
        <authorList>
            <person name="Liu Y."/>
            <person name="Lai Q."/>
            <person name="Shao Z."/>
        </authorList>
    </citation>
    <scope>NUCLEOTIDE SEQUENCE [LARGE SCALE GENOMIC DNA]</scope>
    <source>
        <strain evidence="4">CVS-6</strain>
    </source>
</reference>
<evidence type="ECO:0000313" key="3">
    <source>
        <dbReference type="EMBL" id="RUO62175.1"/>
    </source>
</evidence>
<proteinExistence type="inferred from homology"/>
<evidence type="ECO:0000256" key="1">
    <source>
        <dbReference type="ARBA" id="ARBA00007198"/>
    </source>
</evidence>
<dbReference type="PANTHER" id="PTHR30041:SF8">
    <property type="entry name" value="PROTEIN YFFB"/>
    <property type="match status" value="1"/>
</dbReference>
<comment type="caution">
    <text evidence="3">The sequence shown here is derived from an EMBL/GenBank/DDBJ whole genome shotgun (WGS) entry which is preliminary data.</text>
</comment>
<dbReference type="Gene3D" id="3.40.30.10">
    <property type="entry name" value="Glutaredoxin"/>
    <property type="match status" value="1"/>
</dbReference>
<dbReference type="OrthoDB" id="9803749at2"/>
<keyword evidence="4" id="KW-1185">Reference proteome</keyword>
<sequence>MTVKLYGIPNCDTVRKARRFLEQHDVNYDFQNVREQLLHAETLTLWLQKVDRDTLINKRSASWRQLTNDERELHDNAAAIELLQRYPTLMKRPVLEVDEHLLVGFDEAQWQQVLER</sequence>
<dbReference type="SUPFAM" id="SSF52833">
    <property type="entry name" value="Thioredoxin-like"/>
    <property type="match status" value="1"/>
</dbReference>
<accession>A0A432YMU0</accession>
<protein>
    <submittedName>
        <fullName evidence="3">Arsenate reductase</fullName>
    </submittedName>
</protein>
<gene>
    <name evidence="3" type="ORF">CWI71_04805</name>
</gene>
<dbReference type="AlphaFoldDB" id="A0A432YMU0"/>
<organism evidence="3 4">
    <name type="scientific">Pseudidiomarina insulisalsae</name>
    <dbReference type="NCBI Taxonomy" id="575789"/>
    <lineage>
        <taxon>Bacteria</taxon>
        <taxon>Pseudomonadati</taxon>
        <taxon>Pseudomonadota</taxon>
        <taxon>Gammaproteobacteria</taxon>
        <taxon>Alteromonadales</taxon>
        <taxon>Idiomarinaceae</taxon>
        <taxon>Pseudidiomarina</taxon>
    </lineage>
</organism>
<dbReference type="PANTHER" id="PTHR30041">
    <property type="entry name" value="ARSENATE REDUCTASE"/>
    <property type="match status" value="1"/>
</dbReference>
<dbReference type="Proteomes" id="UP000288259">
    <property type="component" value="Unassembled WGS sequence"/>
</dbReference>
<dbReference type="PROSITE" id="PS51353">
    <property type="entry name" value="ARSC"/>
    <property type="match status" value="1"/>
</dbReference>
<evidence type="ECO:0000256" key="2">
    <source>
        <dbReference type="PROSITE-ProRule" id="PRU01282"/>
    </source>
</evidence>
<comment type="similarity">
    <text evidence="1 2">Belongs to the ArsC family.</text>
</comment>
<dbReference type="Pfam" id="PF03960">
    <property type="entry name" value="ArsC"/>
    <property type="match status" value="1"/>
</dbReference>
<evidence type="ECO:0000313" key="4">
    <source>
        <dbReference type="Proteomes" id="UP000288259"/>
    </source>
</evidence>
<dbReference type="InterPro" id="IPR006504">
    <property type="entry name" value="Tscrpt_reg_Spx/MgsR"/>
</dbReference>
<dbReference type="EMBL" id="PIPY01000004">
    <property type="protein sequence ID" value="RUO62175.1"/>
    <property type="molecule type" value="Genomic_DNA"/>
</dbReference>
<name>A0A432YMU0_9GAMM</name>